<dbReference type="SUPFAM" id="SSF50998">
    <property type="entry name" value="Quinoprotein alcohol dehydrogenase-like"/>
    <property type="match status" value="1"/>
</dbReference>
<dbReference type="OrthoDB" id="338622at2759"/>
<dbReference type="RefSeq" id="XP_007319237.1">
    <property type="nucleotide sequence ID" value="XM_007319175.1"/>
</dbReference>
<evidence type="ECO:0000256" key="1">
    <source>
        <dbReference type="SAM" id="MobiDB-lite"/>
    </source>
</evidence>
<evidence type="ECO:0000313" key="2">
    <source>
        <dbReference type="EMBL" id="EGO23475.1"/>
    </source>
</evidence>
<feature type="compositionally biased region" description="Polar residues" evidence="1">
    <location>
        <begin position="86"/>
        <end position="96"/>
    </location>
</feature>
<dbReference type="InterPro" id="IPR011047">
    <property type="entry name" value="Quinoprotein_ADH-like_sf"/>
</dbReference>
<protein>
    <recommendedName>
        <fullName evidence="4">WD40 repeat-like protein</fullName>
    </recommendedName>
</protein>
<dbReference type="InterPro" id="IPR001680">
    <property type="entry name" value="WD40_rpt"/>
</dbReference>
<proteinExistence type="predicted"/>
<accession>F8P0A2</accession>
<dbReference type="Proteomes" id="UP000008064">
    <property type="component" value="Unassembled WGS sequence"/>
</dbReference>
<dbReference type="Gene3D" id="2.130.10.10">
    <property type="entry name" value="YVTN repeat-like/Quinoprotein amine dehydrogenase"/>
    <property type="match status" value="2"/>
</dbReference>
<dbReference type="SMART" id="SM00320">
    <property type="entry name" value="WD40"/>
    <property type="match status" value="2"/>
</dbReference>
<feature type="region of interest" description="Disordered" evidence="1">
    <location>
        <begin position="81"/>
        <end position="129"/>
    </location>
</feature>
<name>F8P0A2_SERL9</name>
<dbReference type="HOGENOM" id="CLU_001665_1_0_1"/>
<organism evidence="3">
    <name type="scientific">Serpula lacrymans var. lacrymans (strain S7.9)</name>
    <name type="common">Dry rot fungus</name>
    <dbReference type="NCBI Taxonomy" id="578457"/>
    <lineage>
        <taxon>Eukaryota</taxon>
        <taxon>Fungi</taxon>
        <taxon>Dikarya</taxon>
        <taxon>Basidiomycota</taxon>
        <taxon>Agaricomycotina</taxon>
        <taxon>Agaricomycetes</taxon>
        <taxon>Agaricomycetidae</taxon>
        <taxon>Boletales</taxon>
        <taxon>Coniophorineae</taxon>
        <taxon>Serpulaceae</taxon>
        <taxon>Serpula</taxon>
    </lineage>
</organism>
<dbReference type="PANTHER" id="PTHR44099">
    <property type="entry name" value="RABCONNECTIN-3B, ISOFORM A"/>
    <property type="match status" value="1"/>
</dbReference>
<feature type="compositionally biased region" description="Low complexity" evidence="1">
    <location>
        <begin position="119"/>
        <end position="129"/>
    </location>
</feature>
<feature type="compositionally biased region" description="Low complexity" evidence="1">
    <location>
        <begin position="236"/>
        <end position="246"/>
    </location>
</feature>
<dbReference type="GeneID" id="18815089"/>
<dbReference type="EMBL" id="GL945435">
    <property type="protein sequence ID" value="EGO23475.1"/>
    <property type="molecule type" value="Genomic_DNA"/>
</dbReference>
<gene>
    <name evidence="2" type="ORF">SERLADRAFT_438784</name>
</gene>
<dbReference type="KEGG" id="sla:SERLADRAFT_438784"/>
<dbReference type="InterPro" id="IPR036322">
    <property type="entry name" value="WD40_repeat_dom_sf"/>
</dbReference>
<dbReference type="InterPro" id="IPR015943">
    <property type="entry name" value="WD40/YVTN_repeat-like_dom_sf"/>
</dbReference>
<dbReference type="GO" id="GO:0005737">
    <property type="term" value="C:cytoplasm"/>
    <property type="evidence" value="ECO:0007669"/>
    <property type="project" value="TreeGrafter"/>
</dbReference>
<dbReference type="PANTHER" id="PTHR44099:SF4">
    <property type="entry name" value="RABCONNECTIN-3B, ISOFORM A"/>
    <property type="match status" value="1"/>
</dbReference>
<feature type="region of interest" description="Disordered" evidence="1">
    <location>
        <begin position="236"/>
        <end position="257"/>
    </location>
</feature>
<dbReference type="SUPFAM" id="SSF50978">
    <property type="entry name" value="WD40 repeat-like"/>
    <property type="match status" value="1"/>
</dbReference>
<sequence length="1405" mass="154474">MNIAPAPSLLVPLTFPTCAQIRDPGEPSSDANYVLDISCSTEHSTSLVTWGYGQAVLGVQDSRTKGAAIGGEHGSIYIFHPPPVTPSHTRTSTPSIQLVDPAGISRPTSPASHSRRPSRSGLPASRSASPSSLYFNQTFLNISPRARIVSGVSKEQVEAPKNYVDYEDEPDKLKGMLKSRSLRDRTIADTLLPSFDKGVVIEKSLPQSASSPPSIPSGSFLKRKDEAKSLLSAMNSPTISSKSMSSPPSPHVLIPSPLEPTLPSHNLSLKCHVFPPHCGPGHAISDMWMFEESNLLLALQETGDISLFRVQDGTRAAFVHLNEPVPKSTAKSVWKHLRVIDLGEKIKLILACAALCEHSQYEDDNEHEPAQESRLVLLELIVSEEQGLSESKLEVLGEWHSEGPAQCANIYKDNTGLNFLHTDRENCINIQSIRILPSFEVHFSIISNQGVKQPNPVSLAITNAFKATKNKSTEDITLEAEKQKEKASRLHLGDEHDVGALMSSGPFLGLRSRFALGKLWGLVWSSSELTAFDYQGNSIRVLFTLTLSRIKDVSIEDNHFVVICADRIERYQLHAVDANNNEVDMSTNETGVNFQPRLVRSSTVEGYEALRCLSMTEAMCIRTGKTGRKELVLVNEDSGISNGATVYSRSLWKALMKGSHAHSNRLTSILPLELNQIILGYSDGRIRLSSLSKLAEKANKSIFEKTSDFPLDGFICSLHLVRNDRTKERFVVGGGDDGSIGTWSLDSLKLCARWTVFLTPLVRVIQLQNEKAGPLRGCALCVSEDGTIAVFVIDGFQFLYLIPGSSAPLVRVCINGDDLLLVYSDGCARLWGVRTRELWRSTTGEKAEELINQGGWIDLSLNAKDLPPSTSISALPSYHTGLDSLCTISLNLERFLKYISITVKSVANEKTQGSSITQLRAILSIVLTPGLSHDVDEICEIKLGIQPSSGFAGYGCYSSTSLFHQENPRDAWCISPKISAARALVLVALLKALALREELYEDCQTVITFYSTSLAQAVGTSFQPPDISFLSRQWFESSNEIKQAARLLFDAGVTRLSDEENMSLVDAWQHHLPCLQPTADKESARAALALFVCGFMAIEKYSLMSTSSLVDISKSIALYLHDEQSPHRSLAIDLCSRGFHIWQHYVDAMETLRALCSLATNSRKENISAQNAGPQARLAVLQIASSNTPLFMTTLTLDILNPRNLDHRKSIMQLVAFLIRKRPLVLYHNLPRLMEAVVKSLDPNSTSSRDAVLDTATEILGHVVKTFPTVDFHMATQRLAVGTSEGAFIMYDLKTATQLYVLEAHKKRPAACSFSPDGRRLVTVSLEECAVLVWKVGSSFTNFFNPGAPPRQGHGGSQPFKTLAFNVGDEANMTIAATLEWVRFEWPADRSVKLRIRESTLTFST</sequence>
<dbReference type="InterPro" id="IPR049916">
    <property type="entry name" value="WDR72-like"/>
</dbReference>
<reference evidence="3" key="1">
    <citation type="journal article" date="2011" name="Science">
        <title>The plant cell wall-decomposing machinery underlies the functional diversity of forest fungi.</title>
        <authorList>
            <person name="Eastwood D.C."/>
            <person name="Floudas D."/>
            <person name="Binder M."/>
            <person name="Majcherczyk A."/>
            <person name="Schneider P."/>
            <person name="Aerts A."/>
            <person name="Asiegbu F.O."/>
            <person name="Baker S.E."/>
            <person name="Barry K."/>
            <person name="Bendiksby M."/>
            <person name="Blumentritt M."/>
            <person name="Coutinho P.M."/>
            <person name="Cullen D."/>
            <person name="de Vries R.P."/>
            <person name="Gathman A."/>
            <person name="Goodell B."/>
            <person name="Henrissat B."/>
            <person name="Ihrmark K."/>
            <person name="Kauserud H."/>
            <person name="Kohler A."/>
            <person name="LaButti K."/>
            <person name="Lapidus A."/>
            <person name="Lavin J.L."/>
            <person name="Lee Y.-H."/>
            <person name="Lindquist E."/>
            <person name="Lilly W."/>
            <person name="Lucas S."/>
            <person name="Morin E."/>
            <person name="Murat C."/>
            <person name="Oguiza J.A."/>
            <person name="Park J."/>
            <person name="Pisabarro A.G."/>
            <person name="Riley R."/>
            <person name="Rosling A."/>
            <person name="Salamov A."/>
            <person name="Schmidt O."/>
            <person name="Schmutz J."/>
            <person name="Skrede I."/>
            <person name="Stenlid J."/>
            <person name="Wiebenga A."/>
            <person name="Xie X."/>
            <person name="Kuees U."/>
            <person name="Hibbett D.S."/>
            <person name="Hoffmeister D."/>
            <person name="Hoegberg N."/>
            <person name="Martin F."/>
            <person name="Grigoriev I.V."/>
            <person name="Watkinson S.C."/>
        </authorList>
    </citation>
    <scope>NUCLEOTIDE SEQUENCE [LARGE SCALE GENOMIC DNA]</scope>
    <source>
        <strain evidence="3">S7.9</strain>
    </source>
</reference>
<evidence type="ECO:0008006" key="4">
    <source>
        <dbReference type="Google" id="ProtNLM"/>
    </source>
</evidence>
<evidence type="ECO:0000313" key="3">
    <source>
        <dbReference type="Proteomes" id="UP000008064"/>
    </source>
</evidence>